<keyword evidence="4" id="KW-1185">Reference proteome</keyword>
<comment type="caution">
    <text evidence="3">The sequence shown here is derived from an EMBL/GenBank/DDBJ whole genome shotgun (WGS) entry which is preliminary data.</text>
</comment>
<dbReference type="AlphaFoldDB" id="A0A0F0KIW9"/>
<accession>A0A0F0KIW9</accession>
<dbReference type="InterPro" id="IPR036390">
    <property type="entry name" value="WH_DNA-bd_sf"/>
</dbReference>
<reference evidence="3 4" key="1">
    <citation type="submission" date="2015-02" db="EMBL/GenBank/DDBJ databases">
        <title>Draft genome sequences of ten Microbacterium spp. with emphasis on heavy metal contaminated environments.</title>
        <authorList>
            <person name="Corretto E."/>
        </authorList>
    </citation>
    <scope>NUCLEOTIDE SEQUENCE [LARGE SCALE GENOMIC DNA]</scope>
    <source>
        <strain evidence="3 4">DSM 12966</strain>
    </source>
</reference>
<dbReference type="InterPro" id="IPR036388">
    <property type="entry name" value="WH-like_DNA-bd_sf"/>
</dbReference>
<evidence type="ECO:0000313" key="4">
    <source>
        <dbReference type="Proteomes" id="UP000033572"/>
    </source>
</evidence>
<dbReference type="Pfam" id="PF00480">
    <property type="entry name" value="ROK"/>
    <property type="match status" value="1"/>
</dbReference>
<dbReference type="SUPFAM" id="SSF53067">
    <property type="entry name" value="Actin-like ATPase domain"/>
    <property type="match status" value="1"/>
</dbReference>
<dbReference type="SUPFAM" id="SSF46785">
    <property type="entry name" value="Winged helix' DNA-binding domain"/>
    <property type="match status" value="1"/>
</dbReference>
<name>A0A0F0KIW9_9MICO</name>
<dbReference type="PATRIC" id="fig|104336.4.peg.2520"/>
<evidence type="ECO:0000256" key="2">
    <source>
        <dbReference type="SAM" id="MobiDB-lite"/>
    </source>
</evidence>
<dbReference type="Gene3D" id="3.30.420.40">
    <property type="match status" value="2"/>
</dbReference>
<dbReference type="Gene3D" id="1.10.10.10">
    <property type="entry name" value="Winged helix-like DNA-binding domain superfamily/Winged helix DNA-binding domain"/>
    <property type="match status" value="1"/>
</dbReference>
<evidence type="ECO:0000313" key="3">
    <source>
        <dbReference type="EMBL" id="KJL19191.1"/>
    </source>
</evidence>
<organism evidence="3 4">
    <name type="scientific">Microbacterium foliorum</name>
    <dbReference type="NCBI Taxonomy" id="104336"/>
    <lineage>
        <taxon>Bacteria</taxon>
        <taxon>Bacillati</taxon>
        <taxon>Actinomycetota</taxon>
        <taxon>Actinomycetes</taxon>
        <taxon>Micrococcales</taxon>
        <taxon>Microbacteriaceae</taxon>
        <taxon>Microbacterium</taxon>
    </lineage>
</organism>
<gene>
    <name evidence="3" type="primary">nagC_7</name>
    <name evidence="3" type="ORF">RN50_02471</name>
</gene>
<sequence>MSGWSSTPYSEGMPSQPSPAPGTRAHNLSRVLRVVHEDGARSRAALTEQTGLNRSTIADLVGELVRRGLVDERIPDIAGRVGRPSPVVSASARVVAIAVNPEVDAIEIAAVGLDRSILARERLPNRDTPTPEAVAETIAGRVAAWRDGPLADARIEAVGVAVPGLVRTSDGVVRNAPHLAWIDVPLAELVRAATGTPTFVDNDATLGAIAEHRYGAGRGIDDIVYLNGGASGIGGGLIIHGRAVAGAGGYAGEFGQNRPRISADGDRRTGDGVLEAEVSRRLLLDAVGLDAVGPHAADDETLDAELSASTSDAVSDEITRQAHVLASALANAVNVLNPSLVVLGGFLATIADLRSEQIAADVGALAMSESVEGLEIRPADLGADRLLIGAAELAFAGLLADPGERS</sequence>
<dbReference type="KEGG" id="mfol:DXT68_03290"/>
<dbReference type="PANTHER" id="PTHR18964:SF149">
    <property type="entry name" value="BIFUNCTIONAL UDP-N-ACETYLGLUCOSAMINE 2-EPIMERASE_N-ACETYLMANNOSAMINE KINASE"/>
    <property type="match status" value="1"/>
</dbReference>
<comment type="similarity">
    <text evidence="1">Belongs to the ROK (NagC/XylR) family.</text>
</comment>
<dbReference type="PANTHER" id="PTHR18964">
    <property type="entry name" value="ROK (REPRESSOR, ORF, KINASE) FAMILY"/>
    <property type="match status" value="1"/>
</dbReference>
<dbReference type="EMBL" id="JYIU01000045">
    <property type="protein sequence ID" value="KJL19191.1"/>
    <property type="molecule type" value="Genomic_DNA"/>
</dbReference>
<dbReference type="Proteomes" id="UP000033572">
    <property type="component" value="Unassembled WGS sequence"/>
</dbReference>
<feature type="compositionally biased region" description="Polar residues" evidence="2">
    <location>
        <begin position="1"/>
        <end position="15"/>
    </location>
</feature>
<feature type="region of interest" description="Disordered" evidence="2">
    <location>
        <begin position="1"/>
        <end position="25"/>
    </location>
</feature>
<protein>
    <submittedName>
        <fullName evidence="3">N-acetylglucosamine repressor</fullName>
    </submittedName>
</protein>
<dbReference type="InterPro" id="IPR043129">
    <property type="entry name" value="ATPase_NBD"/>
</dbReference>
<dbReference type="InterPro" id="IPR000600">
    <property type="entry name" value="ROK"/>
</dbReference>
<proteinExistence type="inferred from homology"/>
<evidence type="ECO:0000256" key="1">
    <source>
        <dbReference type="ARBA" id="ARBA00006479"/>
    </source>
</evidence>